<organism evidence="4 5">
    <name type="scientific">Oldenlandia corymbosa var. corymbosa</name>
    <dbReference type="NCBI Taxonomy" id="529605"/>
    <lineage>
        <taxon>Eukaryota</taxon>
        <taxon>Viridiplantae</taxon>
        <taxon>Streptophyta</taxon>
        <taxon>Embryophyta</taxon>
        <taxon>Tracheophyta</taxon>
        <taxon>Spermatophyta</taxon>
        <taxon>Magnoliopsida</taxon>
        <taxon>eudicotyledons</taxon>
        <taxon>Gunneridae</taxon>
        <taxon>Pentapetalae</taxon>
        <taxon>asterids</taxon>
        <taxon>lamiids</taxon>
        <taxon>Gentianales</taxon>
        <taxon>Rubiaceae</taxon>
        <taxon>Rubioideae</taxon>
        <taxon>Spermacoceae</taxon>
        <taxon>Hedyotis-Oldenlandia complex</taxon>
        <taxon>Oldenlandia</taxon>
    </lineage>
</organism>
<gene>
    <name evidence="4" type="ORF">OLC1_LOCUS20297</name>
</gene>
<name>A0AAV1E1D9_OLDCO</name>
<feature type="repeat" description="PPR" evidence="3">
    <location>
        <begin position="356"/>
        <end position="390"/>
    </location>
</feature>
<dbReference type="InterPro" id="IPR011990">
    <property type="entry name" value="TPR-like_helical_dom_sf"/>
</dbReference>
<evidence type="ECO:0000313" key="4">
    <source>
        <dbReference type="EMBL" id="CAI9113251.1"/>
    </source>
</evidence>
<feature type="repeat" description="PPR" evidence="3">
    <location>
        <begin position="496"/>
        <end position="530"/>
    </location>
</feature>
<dbReference type="PROSITE" id="PS51375">
    <property type="entry name" value="PPR"/>
    <property type="match status" value="7"/>
</dbReference>
<feature type="repeat" description="PPR" evidence="3">
    <location>
        <begin position="426"/>
        <end position="460"/>
    </location>
</feature>
<protein>
    <submittedName>
        <fullName evidence="4">OLC1v1013824C1</fullName>
    </submittedName>
</protein>
<feature type="repeat" description="PPR" evidence="3">
    <location>
        <begin position="318"/>
        <end position="352"/>
    </location>
</feature>
<dbReference type="AlphaFoldDB" id="A0AAV1E1D9"/>
<accession>A0AAV1E1D9</accession>
<comment type="similarity">
    <text evidence="1">Belongs to the PPR family. P subfamily.</text>
</comment>
<dbReference type="Pfam" id="PF01535">
    <property type="entry name" value="PPR"/>
    <property type="match status" value="2"/>
</dbReference>
<keyword evidence="2" id="KW-0677">Repeat</keyword>
<feature type="repeat" description="PPR" evidence="3">
    <location>
        <begin position="461"/>
        <end position="495"/>
    </location>
</feature>
<dbReference type="Proteomes" id="UP001161247">
    <property type="component" value="Chromosome 7"/>
</dbReference>
<feature type="repeat" description="PPR" evidence="3">
    <location>
        <begin position="283"/>
        <end position="317"/>
    </location>
</feature>
<evidence type="ECO:0000256" key="3">
    <source>
        <dbReference type="PROSITE-ProRule" id="PRU00708"/>
    </source>
</evidence>
<feature type="repeat" description="PPR" evidence="3">
    <location>
        <begin position="391"/>
        <end position="425"/>
    </location>
</feature>
<evidence type="ECO:0000256" key="1">
    <source>
        <dbReference type="ARBA" id="ARBA00007626"/>
    </source>
</evidence>
<evidence type="ECO:0000256" key="2">
    <source>
        <dbReference type="ARBA" id="ARBA00022737"/>
    </source>
</evidence>
<dbReference type="NCBIfam" id="TIGR00756">
    <property type="entry name" value="PPR"/>
    <property type="match status" value="7"/>
</dbReference>
<dbReference type="PANTHER" id="PTHR47938:SF35">
    <property type="entry name" value="PENTATRICOPEPTIDE REPEAT-CONTAINING PROTEIN 4, MITOCHONDRIAL-RELATED"/>
    <property type="match status" value="1"/>
</dbReference>
<evidence type="ECO:0000313" key="5">
    <source>
        <dbReference type="Proteomes" id="UP001161247"/>
    </source>
</evidence>
<reference evidence="4" key="1">
    <citation type="submission" date="2023-03" db="EMBL/GenBank/DDBJ databases">
        <authorList>
            <person name="Julca I."/>
        </authorList>
    </citation>
    <scope>NUCLEOTIDE SEQUENCE</scope>
</reference>
<dbReference type="Gene3D" id="1.25.40.10">
    <property type="entry name" value="Tetratricopeptide repeat domain"/>
    <property type="match status" value="3"/>
</dbReference>
<sequence>MSFKLFSISCISYGSRRYFRNVYSSQPRVYLPEFLPSWIQLIPFIGRPRVSMLFHTSPFRHCICSGRSLVFVHSLSAPVTLSVDCVGKIRQLCTVLNGEAGNVTDNDINGADKLYKIVVDYSNPDHKMEEALDEADLELTTPMVVEVLQRLHYEEKLAFRFFTWAGHRDHYSHEPQAYNAMIDILSSTKYKVKQFRIVCDLLDYMKRNNKRSVPVEVLLKVLRQYAEKYLTHLHKFAKKKKIRVKTQPETNAFNLFLEALCKCSLVEDAEAMFRRVHSKIKPNADTFNILFFGWCRVRNPGRAMSILEEMIETGHTPDSFTYNTAIDTFCKAGMMTEAIEFLEFMKTNGSTMSSPTAKSYSIIILALVQSDRMEECSKVLGDMISSGCLPDVSTYKEVIEGMCLAGKVEAAYQFLEEMGSRGYPPDIVTFNCFLKVFCESKDADQAMRLYQRMIDVGCIPSVQTFNMLIEMYFQMGHIDKAFDTWDEMYKRGCTRDVDTYCAMIEGLFDCNKTKEACCLLEDVMSRGMKLPYQKFDAFLIKLSAAGDLQTIHRLSDHMRRFYNPAMARRFALNQKRKSLSLRGK</sequence>
<keyword evidence="5" id="KW-1185">Reference proteome</keyword>
<proteinExistence type="inferred from homology"/>
<dbReference type="InterPro" id="IPR002885">
    <property type="entry name" value="PPR_rpt"/>
</dbReference>
<dbReference type="PANTHER" id="PTHR47938">
    <property type="entry name" value="RESPIRATORY COMPLEX I CHAPERONE (CIA84), PUTATIVE (AFU_ORTHOLOGUE AFUA_2G06020)-RELATED"/>
    <property type="match status" value="1"/>
</dbReference>
<dbReference type="EMBL" id="OX459124">
    <property type="protein sequence ID" value="CAI9113251.1"/>
    <property type="molecule type" value="Genomic_DNA"/>
</dbReference>
<dbReference type="Pfam" id="PF13041">
    <property type="entry name" value="PPR_2"/>
    <property type="match status" value="3"/>
</dbReference>
<dbReference type="GO" id="GO:0003729">
    <property type="term" value="F:mRNA binding"/>
    <property type="evidence" value="ECO:0007669"/>
    <property type="project" value="TreeGrafter"/>
</dbReference>